<dbReference type="InterPro" id="IPR001841">
    <property type="entry name" value="Znf_RING"/>
</dbReference>
<gene>
    <name evidence="8" type="ORF">PCOR1329_LOCUS29807</name>
</gene>
<feature type="region of interest" description="Disordered" evidence="5">
    <location>
        <begin position="1659"/>
        <end position="1679"/>
    </location>
</feature>
<feature type="signal peptide" evidence="6">
    <location>
        <begin position="1"/>
        <end position="20"/>
    </location>
</feature>
<evidence type="ECO:0000256" key="4">
    <source>
        <dbReference type="PROSITE-ProRule" id="PRU00175"/>
    </source>
</evidence>
<proteinExistence type="predicted"/>
<dbReference type="SMART" id="SM00184">
    <property type="entry name" value="RING"/>
    <property type="match status" value="1"/>
</dbReference>
<feature type="chain" id="PRO_5045746546" description="RING-type domain-containing protein" evidence="6">
    <location>
        <begin position="21"/>
        <end position="1819"/>
    </location>
</feature>
<evidence type="ECO:0000256" key="6">
    <source>
        <dbReference type="SAM" id="SignalP"/>
    </source>
</evidence>
<feature type="region of interest" description="Disordered" evidence="5">
    <location>
        <begin position="502"/>
        <end position="530"/>
    </location>
</feature>
<feature type="compositionally biased region" description="Basic and acidic residues" evidence="5">
    <location>
        <begin position="1184"/>
        <end position="1198"/>
    </location>
</feature>
<keyword evidence="6" id="KW-0732">Signal</keyword>
<dbReference type="Gene3D" id="3.30.40.10">
    <property type="entry name" value="Zinc/RING finger domain, C3HC4 (zinc finger)"/>
    <property type="match status" value="1"/>
</dbReference>
<organism evidence="8 9">
    <name type="scientific">Prorocentrum cordatum</name>
    <dbReference type="NCBI Taxonomy" id="2364126"/>
    <lineage>
        <taxon>Eukaryota</taxon>
        <taxon>Sar</taxon>
        <taxon>Alveolata</taxon>
        <taxon>Dinophyceae</taxon>
        <taxon>Prorocentrales</taxon>
        <taxon>Prorocentraceae</taxon>
        <taxon>Prorocentrum</taxon>
    </lineage>
</organism>
<dbReference type="InterPro" id="IPR017907">
    <property type="entry name" value="Znf_RING_CS"/>
</dbReference>
<keyword evidence="9" id="KW-1185">Reference proteome</keyword>
<evidence type="ECO:0000256" key="1">
    <source>
        <dbReference type="ARBA" id="ARBA00022723"/>
    </source>
</evidence>
<comment type="caution">
    <text evidence="8">The sequence shown here is derived from an EMBL/GenBank/DDBJ whole genome shotgun (WGS) entry which is preliminary data.</text>
</comment>
<dbReference type="EMBL" id="CAUYUJ010011292">
    <property type="protein sequence ID" value="CAK0831506.1"/>
    <property type="molecule type" value="Genomic_DNA"/>
</dbReference>
<reference evidence="8" key="1">
    <citation type="submission" date="2023-10" db="EMBL/GenBank/DDBJ databases">
        <authorList>
            <person name="Chen Y."/>
            <person name="Shah S."/>
            <person name="Dougan E. K."/>
            <person name="Thang M."/>
            <person name="Chan C."/>
        </authorList>
    </citation>
    <scope>NUCLEOTIDE SEQUENCE [LARGE SCALE GENOMIC DNA]</scope>
</reference>
<keyword evidence="2 4" id="KW-0863">Zinc-finger</keyword>
<protein>
    <recommendedName>
        <fullName evidence="7">RING-type domain-containing protein</fullName>
    </recommendedName>
</protein>
<evidence type="ECO:0000259" key="7">
    <source>
        <dbReference type="PROSITE" id="PS50089"/>
    </source>
</evidence>
<sequence length="1819" mass="197139">MLILFHLQALASETLQGALSVISAQHVWGLSGTLPCGTAGDVARLAALFGVSIPVDEVNAGRFMDCYVRKNDAPCTADIPMDEHCNVIRPAPLERAIYLACQHDFDRPVQGPEAHAGYVPAFLSTWRGLQEHGREAALVKLCCHHQITSTDAELLSTPAQSVARLRVWKRHHCEEARRLVRQHAALAEWMRRGAGSPGGEPVPAWPETQGGASEQEAWAHAAAEVDWASSLDSDELLAACRQDLEAMPFALCDCPAEAEARWLYWCEETGLRPGTRGAISRLRKIMYNELWGRLVDGLEGWEALAKMGGRPWRADYAAAQRSRLLEAVADLASSLQSARFLEGAAREALTLKELECGICLQPMKAPRMTPCAHTFCKACIERSIGSKAECPHCRAPVCGPTDLSAFDSFDDIVPFDAPARGSAAEACGGGCGSAGGSGSGGCAAAAPWPGYARNPRNPGAKASNNCWPLMTQAGASSTKAVLKLSPYLNRCTCFRDPPYGAPLAEPGGDGTLADRHAPPADNTKRRMPGPILRPSVQFLALRARGTGDPERSECLASWGDEVASGSDAGERGLASFGEPEVAELSGWASDGPSNDGEPLHDGDSHHEVVAAGPALARASPDIRGHGLDMNLRFSALWHRVRRRLATCLDHRPAVPELVALEDLGVRDEGAEGEDDLAEAVVAVEPGVPPPEPECHALAGSLEMMAAIVQDVLSAFRRRQRCVCTDADAAVDRAERAVAANDRRWVVLKTKCEVHRVYHWHEDVFDQIGHVVNRMRHIANALNGGDAMRSFRKVLRRTIDGMLHYVPNPWPLKRWVGADESVSWLGLMESVRGLLATAFLQWSGAAPSPSSAGHPKFRGDESDDDAVPAACGGGGDGSDGQPDLGAAAGADPSDAKRKDQSKHRYLGGKWLRDNDGYALGTFIMISKVIAPLTNIMDNYLRAGSELHDKVEERRKLFGVPGVDSADGRHALLAAENQFERQCFDEIADLMVNPAQWHIMPVASDCKRMMGPWSAAIVDAYSESELGLLTPACLAEISASAELLQRETIRVEAKHAAIRRVLQQHSVQTHAVLFAHMSARRTCKEFRQLFAECKRQRRDCGDTSSTVPARSSDEQVKPTKKRRACYGGAWRLFIREQTVGTREFGNIAQLSEQCRALGDEERRRLTELGRGGTARRAAGHSSTFGEKPRDERRKQEKRDRDLAVQRLAHAKRHVGSVPDVVGSELVAFTHVPPRLDGGPHELPNQRSLDYLIQLRSNLRLASDARRLADRRDDEDRVARIRSGADTVKHLSLLAPEIGLRAADFASVSHADAAVGILRWSSGDLSLRAIDFKSIPIFAEAGRGTLTGCAEAGMCLCGVHGKVMKSFQSKFEHPIKRQCPPTSTLREKLVNAEVVILLIGQSKPKEYDRSQAWDDSLVPDAPIQSVRFLHVGHHSLNPWRSMFHELIGPVIVGASVPLPPLVSLQGTRNFLTGWELVYSVGFDLGWVCALYSAVFSASGTGEFLPDGLSCQFVEGSIRLVWNPWCPKPRKRAGRMPSGMLASWADDADVSEHEPEVEGQLAIHDGDGVEGSFEDADPGDLFAYCDVDDSGLGNGVPPECGGLDVPVDFPSEVLEYEPGGDSDASSVGDIIDALVVADALQLEGPGLDHDRDAALPARAVLRPGAASSSGAPAAVPEGPPPPPPLPVELPGPRSIIVDIGSGTLTWYRSSHDFVANCRAAGHGKSGQCKRRKTSYANAYLDSRSRKADFVVSWQQRNDARELKTEKLKHKSPRSRVKSLRTFPNNLKTWAGTAESDDNTRAVNGPVALQEAVAAHEAENEEPE</sequence>
<name>A0ABN9SIJ2_9DINO</name>
<evidence type="ECO:0000313" key="9">
    <source>
        <dbReference type="Proteomes" id="UP001189429"/>
    </source>
</evidence>
<dbReference type="PROSITE" id="PS00518">
    <property type="entry name" value="ZF_RING_1"/>
    <property type="match status" value="1"/>
</dbReference>
<keyword evidence="1" id="KW-0479">Metal-binding</keyword>
<dbReference type="PROSITE" id="PS50089">
    <property type="entry name" value="ZF_RING_2"/>
    <property type="match status" value="1"/>
</dbReference>
<feature type="region of interest" description="Disordered" evidence="5">
    <location>
        <begin position="1097"/>
        <end position="1118"/>
    </location>
</feature>
<dbReference type="Proteomes" id="UP001189429">
    <property type="component" value="Unassembled WGS sequence"/>
</dbReference>
<accession>A0ABN9SIJ2</accession>
<keyword evidence="3" id="KW-0862">Zinc</keyword>
<dbReference type="PANTHER" id="PTHR25462">
    <property type="entry name" value="BONUS, ISOFORM C-RELATED"/>
    <property type="match status" value="1"/>
</dbReference>
<dbReference type="SUPFAM" id="SSF57850">
    <property type="entry name" value="RING/U-box"/>
    <property type="match status" value="1"/>
</dbReference>
<evidence type="ECO:0000256" key="3">
    <source>
        <dbReference type="ARBA" id="ARBA00022833"/>
    </source>
</evidence>
<evidence type="ECO:0000256" key="5">
    <source>
        <dbReference type="SAM" id="MobiDB-lite"/>
    </source>
</evidence>
<evidence type="ECO:0000256" key="2">
    <source>
        <dbReference type="ARBA" id="ARBA00022771"/>
    </source>
</evidence>
<dbReference type="Pfam" id="PF13923">
    <property type="entry name" value="zf-C3HC4_2"/>
    <property type="match status" value="1"/>
</dbReference>
<dbReference type="InterPro" id="IPR013083">
    <property type="entry name" value="Znf_RING/FYVE/PHD"/>
</dbReference>
<feature type="compositionally biased region" description="Low complexity" evidence="5">
    <location>
        <begin position="1659"/>
        <end position="1672"/>
    </location>
</feature>
<feature type="domain" description="RING-type" evidence="7">
    <location>
        <begin position="356"/>
        <end position="394"/>
    </location>
</feature>
<feature type="region of interest" description="Disordered" evidence="5">
    <location>
        <begin position="1165"/>
        <end position="1198"/>
    </location>
</feature>
<feature type="compositionally biased region" description="Basic and acidic residues" evidence="5">
    <location>
        <begin position="512"/>
        <end position="524"/>
    </location>
</feature>
<feature type="region of interest" description="Disordered" evidence="5">
    <location>
        <begin position="193"/>
        <end position="213"/>
    </location>
</feature>
<evidence type="ECO:0000313" key="8">
    <source>
        <dbReference type="EMBL" id="CAK0831506.1"/>
    </source>
</evidence>
<feature type="region of interest" description="Disordered" evidence="5">
    <location>
        <begin position="849"/>
        <end position="901"/>
    </location>
</feature>
<dbReference type="InterPro" id="IPR047153">
    <property type="entry name" value="TRIM45/56/19-like"/>
</dbReference>
<dbReference type="PANTHER" id="PTHR25462:SF291">
    <property type="entry name" value="E3 UBIQUITIN-PROTEIN LIGASE TRIM45"/>
    <property type="match status" value="1"/>
</dbReference>